<organism evidence="6 7">
    <name type="scientific">Spongiibacter nanhainus</name>
    <dbReference type="NCBI Taxonomy" id="2794344"/>
    <lineage>
        <taxon>Bacteria</taxon>
        <taxon>Pseudomonadati</taxon>
        <taxon>Pseudomonadota</taxon>
        <taxon>Gammaproteobacteria</taxon>
        <taxon>Cellvibrionales</taxon>
        <taxon>Spongiibacteraceae</taxon>
        <taxon>Spongiibacter</taxon>
    </lineage>
</organism>
<dbReference type="InterPro" id="IPR006839">
    <property type="entry name" value="DarP"/>
</dbReference>
<evidence type="ECO:0000313" key="6">
    <source>
        <dbReference type="EMBL" id="QQD19033.1"/>
    </source>
</evidence>
<name>A0A7T4R238_9GAMM</name>
<dbReference type="PANTHER" id="PTHR38101">
    <property type="entry name" value="UPF0307 PROTEIN YJGA"/>
    <property type="match status" value="1"/>
</dbReference>
<dbReference type="AlphaFoldDB" id="A0A7T4R238"/>
<dbReference type="GO" id="GO:0019843">
    <property type="term" value="F:rRNA binding"/>
    <property type="evidence" value="ECO:0007669"/>
    <property type="project" value="UniProtKB-UniRule"/>
</dbReference>
<evidence type="ECO:0000256" key="3">
    <source>
        <dbReference type="ARBA" id="ARBA00022730"/>
    </source>
</evidence>
<dbReference type="Proteomes" id="UP000596063">
    <property type="component" value="Chromosome"/>
</dbReference>
<dbReference type="GO" id="GO:0043022">
    <property type="term" value="F:ribosome binding"/>
    <property type="evidence" value="ECO:0007669"/>
    <property type="project" value="UniProtKB-UniRule"/>
</dbReference>
<evidence type="ECO:0000256" key="2">
    <source>
        <dbReference type="ARBA" id="ARBA00022517"/>
    </source>
</evidence>
<dbReference type="HAMAP" id="MF_00765">
    <property type="entry name" value="DarP"/>
    <property type="match status" value="1"/>
</dbReference>
<dbReference type="RefSeq" id="WP_198570518.1">
    <property type="nucleotide sequence ID" value="NZ_CP066167.1"/>
</dbReference>
<evidence type="ECO:0000256" key="4">
    <source>
        <dbReference type="ARBA" id="ARBA00022884"/>
    </source>
</evidence>
<keyword evidence="3 5" id="KW-0699">rRNA-binding</keyword>
<dbReference type="NCBIfam" id="NF003593">
    <property type="entry name" value="PRK05255.1-1"/>
    <property type="match status" value="1"/>
</dbReference>
<dbReference type="Gene3D" id="1.10.60.30">
    <property type="entry name" value="PSPTO4464-like domains"/>
    <property type="match status" value="2"/>
</dbReference>
<keyword evidence="4 5" id="KW-0694">RNA-binding</keyword>
<comment type="similarity">
    <text evidence="5">Belongs to the DarP family.</text>
</comment>
<dbReference type="InterPro" id="IPR023153">
    <property type="entry name" value="DarP_sf"/>
</dbReference>
<dbReference type="CDD" id="cd16331">
    <property type="entry name" value="YjgA-like"/>
    <property type="match status" value="1"/>
</dbReference>
<keyword evidence="2 5" id="KW-0690">Ribosome biogenesis</keyword>
<comment type="subcellular location">
    <subcellularLocation>
        <location evidence="5">Cytoplasm</location>
    </subcellularLocation>
    <text evidence="5">Associates with late stage pre-50S ribosomal subunits.</text>
</comment>
<evidence type="ECO:0000256" key="5">
    <source>
        <dbReference type="HAMAP-Rule" id="MF_00765"/>
    </source>
</evidence>
<comment type="function">
    <text evidence="5">Member of a network of 50S ribosomal subunit biogenesis factors which assembles along the 30S-50S interface, preventing incorrect 23S rRNA structures from forming. Promotes peptidyl transferase center (PTC) maturation.</text>
</comment>
<accession>A0A7T4R238</accession>
<protein>
    <recommendedName>
        <fullName evidence="5">Dual-action ribosomal maturation protein DarP</fullName>
    </recommendedName>
    <alternativeName>
        <fullName evidence="5">Large ribosomal subunit assembly factor DarP</fullName>
    </alternativeName>
</protein>
<keyword evidence="1 5" id="KW-0963">Cytoplasm</keyword>
<sequence length="169" mass="19236">MSEHDDEELLSKTEKKKIMHALQQLGEQLVGLSDADLAKIPIDDDTLADAIHTARRIKSREGKRRQMQYIGKLMRNTDTSDIEAGLTALEQGQKALARQFHELEALRDQVAEKGHDGVELVIQRFPDSDRQRLRQLVIQIGKDSAANKPPAAKRKLFKYLRELQELEAD</sequence>
<evidence type="ECO:0000313" key="7">
    <source>
        <dbReference type="Proteomes" id="UP000596063"/>
    </source>
</evidence>
<dbReference type="GO" id="GO:0005829">
    <property type="term" value="C:cytosol"/>
    <property type="evidence" value="ECO:0007669"/>
    <property type="project" value="TreeGrafter"/>
</dbReference>
<dbReference type="Pfam" id="PF04751">
    <property type="entry name" value="DarP"/>
    <property type="match status" value="1"/>
</dbReference>
<dbReference type="EMBL" id="CP066167">
    <property type="protein sequence ID" value="QQD19033.1"/>
    <property type="molecule type" value="Genomic_DNA"/>
</dbReference>
<dbReference type="PANTHER" id="PTHR38101:SF1">
    <property type="entry name" value="UPF0307 PROTEIN YJGA"/>
    <property type="match status" value="1"/>
</dbReference>
<keyword evidence="7" id="KW-1185">Reference proteome</keyword>
<dbReference type="GO" id="GO:1902626">
    <property type="term" value="P:assembly of large subunit precursor of preribosome"/>
    <property type="evidence" value="ECO:0007669"/>
    <property type="project" value="UniProtKB-UniRule"/>
</dbReference>
<dbReference type="PIRSF" id="PIRSF016183">
    <property type="entry name" value="UCP016183"/>
    <property type="match status" value="1"/>
</dbReference>
<dbReference type="SUPFAM" id="SSF158710">
    <property type="entry name" value="PSPTO4464-like"/>
    <property type="match status" value="1"/>
</dbReference>
<dbReference type="KEGG" id="snan:I6N98_04025"/>
<proteinExistence type="inferred from homology"/>
<reference evidence="6 7" key="1">
    <citation type="submission" date="2020-12" db="EMBL/GenBank/DDBJ databases">
        <authorList>
            <person name="Shan Y."/>
        </authorList>
    </citation>
    <scope>NUCLEOTIDE SEQUENCE [LARGE SCALE GENOMIC DNA]</scope>
    <source>
        <strain evidence="7">csc3.9</strain>
    </source>
</reference>
<evidence type="ECO:0000256" key="1">
    <source>
        <dbReference type="ARBA" id="ARBA00022490"/>
    </source>
</evidence>
<gene>
    <name evidence="5" type="primary">darP</name>
    <name evidence="6" type="ORF">I6N98_04025</name>
</gene>